<evidence type="ECO:0000313" key="6">
    <source>
        <dbReference type="EMBL" id="RYR47289.1"/>
    </source>
</evidence>
<dbReference type="PANTHER" id="PTHR10168">
    <property type="entry name" value="GLUTAREDOXIN"/>
    <property type="match status" value="1"/>
</dbReference>
<dbReference type="InterPro" id="IPR011905">
    <property type="entry name" value="GlrX-like_pln_2"/>
</dbReference>
<dbReference type="InterPro" id="IPR036249">
    <property type="entry name" value="Thioredoxin-like_sf"/>
</dbReference>
<evidence type="ECO:0000256" key="2">
    <source>
        <dbReference type="ARBA" id="ARBA00007568"/>
    </source>
</evidence>
<evidence type="ECO:0000259" key="5">
    <source>
        <dbReference type="Pfam" id="PF00462"/>
    </source>
</evidence>
<dbReference type="Pfam" id="PF00462">
    <property type="entry name" value="Glutaredoxin"/>
    <property type="match status" value="1"/>
</dbReference>
<keyword evidence="4" id="KW-0676">Redox-active center</keyword>
<dbReference type="GO" id="GO:0005737">
    <property type="term" value="C:cytoplasm"/>
    <property type="evidence" value="ECO:0007669"/>
    <property type="project" value="UniProtKB-SubCell"/>
</dbReference>
<protein>
    <recommendedName>
        <fullName evidence="5">Glutaredoxin domain-containing protein</fullName>
    </recommendedName>
</protein>
<gene>
    <name evidence="6" type="ORF">Ahy_A07g033230</name>
</gene>
<dbReference type="PROSITE" id="PS51257">
    <property type="entry name" value="PROKAR_LIPOPROTEIN"/>
    <property type="match status" value="1"/>
</dbReference>
<evidence type="ECO:0000313" key="7">
    <source>
        <dbReference type="Proteomes" id="UP000289738"/>
    </source>
</evidence>
<dbReference type="EMBL" id="SDMP01000007">
    <property type="protein sequence ID" value="RYR47289.1"/>
    <property type="molecule type" value="Genomic_DNA"/>
</dbReference>
<evidence type="ECO:0000256" key="4">
    <source>
        <dbReference type="ARBA" id="ARBA00023284"/>
    </source>
</evidence>
<reference evidence="6 7" key="1">
    <citation type="submission" date="2019-01" db="EMBL/GenBank/DDBJ databases">
        <title>Sequencing of cultivated peanut Arachis hypogaea provides insights into genome evolution and oil improvement.</title>
        <authorList>
            <person name="Chen X."/>
        </authorList>
    </citation>
    <scope>NUCLEOTIDE SEQUENCE [LARGE SCALE GENOMIC DNA]</scope>
    <source>
        <strain evidence="7">cv. Fuhuasheng</strain>
        <tissue evidence="6">Leaves</tissue>
    </source>
</reference>
<proteinExistence type="inferred from homology"/>
<keyword evidence="3" id="KW-0963">Cytoplasm</keyword>
<keyword evidence="7" id="KW-1185">Reference proteome</keyword>
<dbReference type="PROSITE" id="PS51354">
    <property type="entry name" value="GLUTAREDOXIN_2"/>
    <property type="match status" value="1"/>
</dbReference>
<dbReference type="Gene3D" id="3.40.30.10">
    <property type="entry name" value="Glutaredoxin"/>
    <property type="match status" value="1"/>
</dbReference>
<dbReference type="AlphaFoldDB" id="A0A445C8Q6"/>
<dbReference type="Proteomes" id="UP000289738">
    <property type="component" value="Chromosome A07"/>
</dbReference>
<feature type="domain" description="Glutaredoxin" evidence="5">
    <location>
        <begin position="56"/>
        <end position="109"/>
    </location>
</feature>
<comment type="similarity">
    <text evidence="2">Belongs to the glutaredoxin family. CC-type subfamily.</text>
</comment>
<accession>A0A445C8Q6</accession>
<name>A0A445C8Q6_ARAHY</name>
<sequence>MSKHEILLLPPPPMQVQNDVVVSILAVSTMSCPSLSMELDESTESRIQRLITEHPVIIFTRSSCCMCHVMKNLLATIGVNPTVINLDDDEIDALPSPSAPAAFIGGTFIGGLESLVALHVSGLLVPKLVQVGALSLGIGGIDQVRRLGPIANYEAIKAVGYHSNFLALLWESLSLSLSSLIL</sequence>
<comment type="caution">
    <text evidence="6">The sequence shown here is derived from an EMBL/GenBank/DDBJ whole genome shotgun (WGS) entry which is preliminary data.</text>
</comment>
<evidence type="ECO:0000256" key="1">
    <source>
        <dbReference type="ARBA" id="ARBA00004496"/>
    </source>
</evidence>
<comment type="subcellular location">
    <subcellularLocation>
        <location evidence="1">Cytoplasm</location>
    </subcellularLocation>
</comment>
<dbReference type="SUPFAM" id="SSF52833">
    <property type="entry name" value="Thioredoxin-like"/>
    <property type="match status" value="1"/>
</dbReference>
<dbReference type="InterPro" id="IPR002109">
    <property type="entry name" value="Glutaredoxin"/>
</dbReference>
<organism evidence="6 7">
    <name type="scientific">Arachis hypogaea</name>
    <name type="common">Peanut</name>
    <dbReference type="NCBI Taxonomy" id="3818"/>
    <lineage>
        <taxon>Eukaryota</taxon>
        <taxon>Viridiplantae</taxon>
        <taxon>Streptophyta</taxon>
        <taxon>Embryophyta</taxon>
        <taxon>Tracheophyta</taxon>
        <taxon>Spermatophyta</taxon>
        <taxon>Magnoliopsida</taxon>
        <taxon>eudicotyledons</taxon>
        <taxon>Gunneridae</taxon>
        <taxon>Pentapetalae</taxon>
        <taxon>rosids</taxon>
        <taxon>fabids</taxon>
        <taxon>Fabales</taxon>
        <taxon>Fabaceae</taxon>
        <taxon>Papilionoideae</taxon>
        <taxon>50 kb inversion clade</taxon>
        <taxon>dalbergioids sensu lato</taxon>
        <taxon>Dalbergieae</taxon>
        <taxon>Pterocarpus clade</taxon>
        <taxon>Arachis</taxon>
    </lineage>
</organism>
<dbReference type="NCBIfam" id="TIGR02189">
    <property type="entry name" value="GlrX-like_plant"/>
    <property type="match status" value="1"/>
</dbReference>
<dbReference type="CDD" id="cd03419">
    <property type="entry name" value="GRX_GRXh_1_2_like"/>
    <property type="match status" value="1"/>
</dbReference>
<evidence type="ECO:0000256" key="3">
    <source>
        <dbReference type="ARBA" id="ARBA00022490"/>
    </source>
</evidence>